<keyword evidence="4 9" id="KW-0812">Transmembrane</keyword>
<comment type="subcellular location">
    <subcellularLocation>
        <location evidence="1">Mitochondrion membrane</location>
        <topology evidence="1">Multi-pass membrane protein</topology>
    </subcellularLocation>
</comment>
<evidence type="ECO:0000256" key="6">
    <source>
        <dbReference type="ARBA" id="ARBA00022989"/>
    </source>
</evidence>
<evidence type="ECO:0000256" key="1">
    <source>
        <dbReference type="ARBA" id="ARBA00004225"/>
    </source>
</evidence>
<evidence type="ECO:0000256" key="8">
    <source>
        <dbReference type="ARBA" id="ARBA00023136"/>
    </source>
</evidence>
<feature type="repeat" description="Solcar" evidence="9">
    <location>
        <begin position="177"/>
        <end position="273"/>
    </location>
</feature>
<feature type="repeat" description="Solcar" evidence="9">
    <location>
        <begin position="283"/>
        <end position="373"/>
    </location>
</feature>
<dbReference type="EMBL" id="HBIM01007228">
    <property type="protein sequence ID" value="CAE0408411.1"/>
    <property type="molecule type" value="Transcribed_RNA"/>
</dbReference>
<keyword evidence="8 9" id="KW-0472">Membrane</keyword>
<dbReference type="InterPro" id="IPR018108">
    <property type="entry name" value="MCP_transmembrane"/>
</dbReference>
<dbReference type="PROSITE" id="PS51257">
    <property type="entry name" value="PROKAR_LIPOPROTEIN"/>
    <property type="match status" value="1"/>
</dbReference>
<reference evidence="11" key="1">
    <citation type="submission" date="2021-01" db="EMBL/GenBank/DDBJ databases">
        <authorList>
            <person name="Corre E."/>
            <person name="Pelletier E."/>
            <person name="Niang G."/>
            <person name="Scheremetjew M."/>
            <person name="Finn R."/>
            <person name="Kale V."/>
            <person name="Holt S."/>
            <person name="Cochrane G."/>
            <person name="Meng A."/>
            <person name="Brown T."/>
            <person name="Cohen L."/>
        </authorList>
    </citation>
    <scope>NUCLEOTIDE SEQUENCE</scope>
    <source>
        <strain evidence="11">CCMP127</strain>
    </source>
</reference>
<dbReference type="GO" id="GO:0031966">
    <property type="term" value="C:mitochondrial membrane"/>
    <property type="evidence" value="ECO:0007669"/>
    <property type="project" value="UniProtKB-SubCell"/>
</dbReference>
<proteinExistence type="inferred from homology"/>
<feature type="repeat" description="Solcar" evidence="9">
    <location>
        <begin position="89"/>
        <end position="169"/>
    </location>
</feature>
<sequence length="383" mass="41726">MSKEESKKKHPMLHLVAGGCAGFVESSVCHPLDTIKTRMQLRRQEASVEQVVVRVKSSLVEPAMRLGHSLRDPAAFMPSAAVAGAGGVHEPGLHMGSTPSAARTETVVVKPVKAPKGLVKAGMGPIGTAHRIIQREGFMALYKGLTAVYTGIVPKMAIRFVSFEQYRDWLQVATGAKSSGVTFTAGLASGLTEAILIVTPAEVCKIRMQSQYHSMIDPSQMQHRKYTNVVQTAFTIVREEGISALYKGVVPTMLRQGCNQAVNFTAYSAIKQKVMAHQKTDKLEHWQSLVIGGLSGGMGPLVNNPLDVVKTRLQKQIVHQGKAPKYTGLLQACVLIAKEEGVLALWKGITPRLLRIMPGQAITFMTYEFCSAQLHRFGYFQTS</sequence>
<name>A0A7S3L1V8_9STRA</name>
<evidence type="ECO:0000256" key="2">
    <source>
        <dbReference type="ARBA" id="ARBA00006375"/>
    </source>
</evidence>
<evidence type="ECO:0000256" key="5">
    <source>
        <dbReference type="ARBA" id="ARBA00022737"/>
    </source>
</evidence>
<dbReference type="PROSITE" id="PS50920">
    <property type="entry name" value="SOLCAR"/>
    <property type="match status" value="3"/>
</dbReference>
<evidence type="ECO:0000313" key="11">
    <source>
        <dbReference type="EMBL" id="CAE0408411.1"/>
    </source>
</evidence>
<dbReference type="InterPro" id="IPR049563">
    <property type="entry name" value="TXTP-like"/>
</dbReference>
<accession>A0A7S3L1V8</accession>
<evidence type="ECO:0000256" key="9">
    <source>
        <dbReference type="PROSITE-ProRule" id="PRU00282"/>
    </source>
</evidence>
<dbReference type="SUPFAM" id="SSF103506">
    <property type="entry name" value="Mitochondrial carrier"/>
    <property type="match status" value="1"/>
</dbReference>
<gene>
    <name evidence="11" type="ORF">ACOF00016_LOCUS6158</name>
</gene>
<protein>
    <recommendedName>
        <fullName evidence="12">Mitochondrial carrier protein</fullName>
    </recommendedName>
</protein>
<evidence type="ECO:0000256" key="7">
    <source>
        <dbReference type="ARBA" id="ARBA00023128"/>
    </source>
</evidence>
<dbReference type="Pfam" id="PF00153">
    <property type="entry name" value="Mito_carr"/>
    <property type="match status" value="4"/>
</dbReference>
<dbReference type="Gene3D" id="1.50.40.10">
    <property type="entry name" value="Mitochondrial carrier domain"/>
    <property type="match status" value="2"/>
</dbReference>
<evidence type="ECO:0000256" key="4">
    <source>
        <dbReference type="ARBA" id="ARBA00022692"/>
    </source>
</evidence>
<evidence type="ECO:0000256" key="3">
    <source>
        <dbReference type="ARBA" id="ARBA00022448"/>
    </source>
</evidence>
<organism evidence="11">
    <name type="scientific">Amphora coffeiformis</name>
    <dbReference type="NCBI Taxonomy" id="265554"/>
    <lineage>
        <taxon>Eukaryota</taxon>
        <taxon>Sar</taxon>
        <taxon>Stramenopiles</taxon>
        <taxon>Ochrophyta</taxon>
        <taxon>Bacillariophyta</taxon>
        <taxon>Bacillariophyceae</taxon>
        <taxon>Bacillariophycidae</taxon>
        <taxon>Thalassiophysales</taxon>
        <taxon>Catenulaceae</taxon>
        <taxon>Amphora</taxon>
    </lineage>
</organism>
<keyword evidence="7" id="KW-0496">Mitochondrion</keyword>
<dbReference type="InterPro" id="IPR023395">
    <property type="entry name" value="MCP_dom_sf"/>
</dbReference>
<dbReference type="AlphaFoldDB" id="A0A7S3L1V8"/>
<keyword evidence="5" id="KW-0677">Repeat</keyword>
<keyword evidence="6" id="KW-1133">Transmembrane helix</keyword>
<dbReference type="GO" id="GO:0005469">
    <property type="term" value="F:succinate:fumarate antiporter activity"/>
    <property type="evidence" value="ECO:0007669"/>
    <property type="project" value="TreeGrafter"/>
</dbReference>
<evidence type="ECO:0000256" key="10">
    <source>
        <dbReference type="RuleBase" id="RU000488"/>
    </source>
</evidence>
<dbReference type="PANTHER" id="PTHR45788">
    <property type="entry name" value="SUCCINATE/FUMARATE MITOCHONDRIAL TRANSPORTER-RELATED"/>
    <property type="match status" value="1"/>
</dbReference>
<comment type="similarity">
    <text evidence="2 10">Belongs to the mitochondrial carrier (TC 2.A.29) family.</text>
</comment>
<evidence type="ECO:0008006" key="12">
    <source>
        <dbReference type="Google" id="ProtNLM"/>
    </source>
</evidence>
<dbReference type="PANTHER" id="PTHR45788:SF2">
    <property type="entry name" value="SUCCINATE_FUMARATE MITOCHONDRIAL TRANSPORTER"/>
    <property type="match status" value="1"/>
</dbReference>
<keyword evidence="3 10" id="KW-0813">Transport</keyword>